<dbReference type="AlphaFoldDB" id="A0A3M7PG83"/>
<comment type="caution">
    <text evidence="1">The sequence shown here is derived from an EMBL/GenBank/DDBJ whole genome shotgun (WGS) entry which is preliminary data.</text>
</comment>
<organism evidence="1 2">
    <name type="scientific">Brachionus plicatilis</name>
    <name type="common">Marine rotifer</name>
    <name type="synonym">Brachionus muelleri</name>
    <dbReference type="NCBI Taxonomy" id="10195"/>
    <lineage>
        <taxon>Eukaryota</taxon>
        <taxon>Metazoa</taxon>
        <taxon>Spiralia</taxon>
        <taxon>Gnathifera</taxon>
        <taxon>Rotifera</taxon>
        <taxon>Eurotatoria</taxon>
        <taxon>Monogononta</taxon>
        <taxon>Pseudotrocha</taxon>
        <taxon>Ploima</taxon>
        <taxon>Brachionidae</taxon>
        <taxon>Brachionus</taxon>
    </lineage>
</organism>
<evidence type="ECO:0000313" key="1">
    <source>
        <dbReference type="EMBL" id="RMZ98048.1"/>
    </source>
</evidence>
<dbReference type="Proteomes" id="UP000276133">
    <property type="component" value="Unassembled WGS sequence"/>
</dbReference>
<name>A0A3M7PG83_BRAPC</name>
<protein>
    <submittedName>
        <fullName evidence="1">Uncharacterized protein</fullName>
    </submittedName>
</protein>
<keyword evidence="2" id="KW-1185">Reference proteome</keyword>
<evidence type="ECO:0000313" key="2">
    <source>
        <dbReference type="Proteomes" id="UP000276133"/>
    </source>
</evidence>
<accession>A0A3M7PG83</accession>
<sequence length="75" mass="8545">MSSFGSKEFGISRSNEVLSMTQIKSSMTLETKTKAKKKQKDFGILYIFCRSIRGFPTAKSHYNILTNPNPLKLRI</sequence>
<dbReference type="EMBL" id="REGN01011015">
    <property type="protein sequence ID" value="RMZ98048.1"/>
    <property type="molecule type" value="Genomic_DNA"/>
</dbReference>
<reference evidence="1 2" key="1">
    <citation type="journal article" date="2018" name="Sci. Rep.">
        <title>Genomic signatures of local adaptation to the degree of environmental predictability in rotifers.</title>
        <authorList>
            <person name="Franch-Gras L."/>
            <person name="Hahn C."/>
            <person name="Garcia-Roger E.M."/>
            <person name="Carmona M.J."/>
            <person name="Serra M."/>
            <person name="Gomez A."/>
        </authorList>
    </citation>
    <scope>NUCLEOTIDE SEQUENCE [LARGE SCALE GENOMIC DNA]</scope>
    <source>
        <strain evidence="1">HYR1</strain>
    </source>
</reference>
<proteinExistence type="predicted"/>
<gene>
    <name evidence="1" type="ORF">BpHYR1_024887</name>
</gene>